<dbReference type="CDD" id="cd02947">
    <property type="entry name" value="TRX_family"/>
    <property type="match status" value="1"/>
</dbReference>
<dbReference type="SUPFAM" id="SSF52833">
    <property type="entry name" value="Thioredoxin-like"/>
    <property type="match status" value="1"/>
</dbReference>
<dbReference type="Pfam" id="PF00085">
    <property type="entry name" value="Thioredoxin"/>
    <property type="match status" value="1"/>
</dbReference>
<feature type="domain" description="Thioredoxin" evidence="2">
    <location>
        <begin position="1"/>
        <end position="109"/>
    </location>
</feature>
<accession>R7T9C0</accession>
<name>R7T9C0_CAPTE</name>
<dbReference type="OMA" id="KQLWRQS"/>
<evidence type="ECO:0000313" key="4">
    <source>
        <dbReference type="EnsemblMetazoa" id="CapteP206416"/>
    </source>
</evidence>
<reference evidence="4" key="3">
    <citation type="submission" date="2015-06" db="UniProtKB">
        <authorList>
            <consortium name="EnsemblMetazoa"/>
        </authorList>
    </citation>
    <scope>IDENTIFICATION</scope>
</reference>
<sequence>MGKIKEVECADDFYDIRDCSGGKLVVADFWAAWCGPCRLIGPTFEKMANEAEYKDVIFVKVDVDENGELAEEYEIQVMPTFLFFKDGEKIDEMAGSNKEKLVELVQTYK</sequence>
<organism evidence="3">
    <name type="scientific">Capitella teleta</name>
    <name type="common">Polychaete worm</name>
    <dbReference type="NCBI Taxonomy" id="283909"/>
    <lineage>
        <taxon>Eukaryota</taxon>
        <taxon>Metazoa</taxon>
        <taxon>Spiralia</taxon>
        <taxon>Lophotrochozoa</taxon>
        <taxon>Annelida</taxon>
        <taxon>Polychaeta</taxon>
        <taxon>Sedentaria</taxon>
        <taxon>Scolecida</taxon>
        <taxon>Capitellidae</taxon>
        <taxon>Capitella</taxon>
    </lineage>
</organism>
<dbReference type="AlphaFoldDB" id="R7T9C0"/>
<dbReference type="HOGENOM" id="CLU_090389_14_4_1"/>
<evidence type="ECO:0000256" key="1">
    <source>
        <dbReference type="ARBA" id="ARBA00023157"/>
    </source>
</evidence>
<dbReference type="EnsemblMetazoa" id="CapteT206416">
    <property type="protein sequence ID" value="CapteP206416"/>
    <property type="gene ID" value="CapteG206416"/>
</dbReference>
<keyword evidence="5" id="KW-1185">Reference proteome</keyword>
<dbReference type="InterPro" id="IPR013766">
    <property type="entry name" value="Thioredoxin_domain"/>
</dbReference>
<dbReference type="NCBIfam" id="TIGR01068">
    <property type="entry name" value="thioredoxin"/>
    <property type="match status" value="1"/>
</dbReference>
<evidence type="ECO:0000313" key="5">
    <source>
        <dbReference type="Proteomes" id="UP000014760"/>
    </source>
</evidence>
<dbReference type="PRINTS" id="PR00421">
    <property type="entry name" value="THIOREDOXIN"/>
</dbReference>
<dbReference type="EMBL" id="KB311062">
    <property type="protein sequence ID" value="ELT90043.1"/>
    <property type="molecule type" value="Genomic_DNA"/>
</dbReference>
<gene>
    <name evidence="3" type="ORF">CAPTEDRAFT_206416</name>
</gene>
<reference evidence="3 5" key="2">
    <citation type="journal article" date="2013" name="Nature">
        <title>Insights into bilaterian evolution from three spiralian genomes.</title>
        <authorList>
            <person name="Simakov O."/>
            <person name="Marletaz F."/>
            <person name="Cho S.J."/>
            <person name="Edsinger-Gonzales E."/>
            <person name="Havlak P."/>
            <person name="Hellsten U."/>
            <person name="Kuo D.H."/>
            <person name="Larsson T."/>
            <person name="Lv J."/>
            <person name="Arendt D."/>
            <person name="Savage R."/>
            <person name="Osoegawa K."/>
            <person name="de Jong P."/>
            <person name="Grimwood J."/>
            <person name="Chapman J.A."/>
            <person name="Shapiro H."/>
            <person name="Aerts A."/>
            <person name="Otillar R.P."/>
            <person name="Terry A.Y."/>
            <person name="Boore J.L."/>
            <person name="Grigoriev I.V."/>
            <person name="Lindberg D.R."/>
            <person name="Seaver E.C."/>
            <person name="Weisblat D.A."/>
            <person name="Putnam N.H."/>
            <person name="Rokhsar D.S."/>
        </authorList>
    </citation>
    <scope>NUCLEOTIDE SEQUENCE</scope>
    <source>
        <strain evidence="3 5">I ESC-2004</strain>
    </source>
</reference>
<dbReference type="InterPro" id="IPR005746">
    <property type="entry name" value="Thioredoxin"/>
</dbReference>
<dbReference type="PROSITE" id="PS00194">
    <property type="entry name" value="THIOREDOXIN_1"/>
    <property type="match status" value="1"/>
</dbReference>
<reference evidence="5" key="1">
    <citation type="submission" date="2012-12" db="EMBL/GenBank/DDBJ databases">
        <authorList>
            <person name="Hellsten U."/>
            <person name="Grimwood J."/>
            <person name="Chapman J.A."/>
            <person name="Shapiro H."/>
            <person name="Aerts A."/>
            <person name="Otillar R.P."/>
            <person name="Terry A.Y."/>
            <person name="Boore J.L."/>
            <person name="Simakov O."/>
            <person name="Marletaz F."/>
            <person name="Cho S.-J."/>
            <person name="Edsinger-Gonzales E."/>
            <person name="Havlak P."/>
            <person name="Kuo D.-H."/>
            <person name="Larsson T."/>
            <person name="Lv J."/>
            <person name="Arendt D."/>
            <person name="Savage R."/>
            <person name="Osoegawa K."/>
            <person name="de Jong P."/>
            <person name="Lindberg D.R."/>
            <person name="Seaver E.C."/>
            <person name="Weisblat D.A."/>
            <person name="Putnam N.H."/>
            <person name="Grigoriev I.V."/>
            <person name="Rokhsar D.S."/>
        </authorList>
    </citation>
    <scope>NUCLEOTIDE SEQUENCE</scope>
    <source>
        <strain evidence="5">I ESC-2004</strain>
    </source>
</reference>
<dbReference type="Proteomes" id="UP000014760">
    <property type="component" value="Unassembled WGS sequence"/>
</dbReference>
<dbReference type="GO" id="GO:0015035">
    <property type="term" value="F:protein-disulfide reductase activity"/>
    <property type="evidence" value="ECO:0007669"/>
    <property type="project" value="InterPro"/>
</dbReference>
<dbReference type="EMBL" id="AMQN01003163">
    <property type="status" value="NOT_ANNOTATED_CDS"/>
    <property type="molecule type" value="Genomic_DNA"/>
</dbReference>
<dbReference type="PANTHER" id="PTHR46115">
    <property type="entry name" value="THIOREDOXIN-LIKE PROTEIN 1"/>
    <property type="match status" value="1"/>
</dbReference>
<dbReference type="Gene3D" id="3.40.30.10">
    <property type="entry name" value="Glutaredoxin"/>
    <property type="match status" value="1"/>
</dbReference>
<keyword evidence="1" id="KW-1015">Disulfide bond</keyword>
<dbReference type="InterPro" id="IPR036249">
    <property type="entry name" value="Thioredoxin-like_sf"/>
</dbReference>
<dbReference type="PROSITE" id="PS51352">
    <property type="entry name" value="THIOREDOXIN_2"/>
    <property type="match status" value="1"/>
</dbReference>
<dbReference type="FunFam" id="3.40.30.10:FF:000245">
    <property type="entry name" value="Thioredoxin"/>
    <property type="match status" value="1"/>
</dbReference>
<dbReference type="STRING" id="283909.R7T9C0"/>
<protein>
    <recommendedName>
        <fullName evidence="2">Thioredoxin domain-containing protein</fullName>
    </recommendedName>
</protein>
<dbReference type="InterPro" id="IPR017937">
    <property type="entry name" value="Thioredoxin_CS"/>
</dbReference>
<dbReference type="OrthoDB" id="2121326at2759"/>
<proteinExistence type="predicted"/>
<evidence type="ECO:0000313" key="3">
    <source>
        <dbReference type="EMBL" id="ELT90043.1"/>
    </source>
</evidence>
<evidence type="ECO:0000259" key="2">
    <source>
        <dbReference type="PROSITE" id="PS51352"/>
    </source>
</evidence>